<comment type="caution">
    <text evidence="2">The sequence shown here is derived from an EMBL/GenBank/DDBJ whole genome shotgun (WGS) entry which is preliminary data.</text>
</comment>
<name>A0A9W6B1D9_9LACO</name>
<keyword evidence="1" id="KW-0812">Transmembrane</keyword>
<feature type="transmembrane region" description="Helical" evidence="1">
    <location>
        <begin position="12"/>
        <end position="30"/>
    </location>
</feature>
<dbReference type="Pfam" id="PF09911">
    <property type="entry name" value="DUF2140"/>
    <property type="match status" value="1"/>
</dbReference>
<accession>A0A9W6B1D9</accession>
<gene>
    <name evidence="2" type="ORF">WR164_08570</name>
</gene>
<proteinExistence type="predicted"/>
<protein>
    <recommendedName>
        <fullName evidence="4">DUF2140 family protein</fullName>
    </recommendedName>
</protein>
<evidence type="ECO:0000256" key="1">
    <source>
        <dbReference type="SAM" id="Phobius"/>
    </source>
</evidence>
<reference evidence="2" key="1">
    <citation type="submission" date="2022-07" db="EMBL/GenBank/DDBJ databases">
        <authorList>
            <person name="Kouya T."/>
            <person name="Ishiyama Y."/>
        </authorList>
    </citation>
    <scope>NUCLEOTIDE SEQUENCE</scope>
    <source>
        <strain evidence="2">WR16-4</strain>
    </source>
</reference>
<reference evidence="2" key="2">
    <citation type="journal article" date="2023" name="PLoS ONE">
        <title>Philodulcilactobacillus myokoensis gen. nov., sp. nov., a fructophilic, acidophilic, and agar-phobic lactic acid bacterium isolated from fermented vegetable extracts.</title>
        <authorList>
            <person name="Kouya T."/>
            <person name="Ishiyama Y."/>
            <person name="Ohashi S."/>
            <person name="Kumakubo R."/>
            <person name="Yamazaki T."/>
            <person name="Otaki T."/>
        </authorList>
    </citation>
    <scope>NUCLEOTIDE SEQUENCE</scope>
    <source>
        <strain evidence="2">WR16-4</strain>
    </source>
</reference>
<dbReference type="InterPro" id="IPR018672">
    <property type="entry name" value="DUF2140"/>
</dbReference>
<keyword evidence="1" id="KW-0472">Membrane</keyword>
<evidence type="ECO:0008006" key="4">
    <source>
        <dbReference type="Google" id="ProtNLM"/>
    </source>
</evidence>
<organism evidence="2 3">
    <name type="scientific">Philodulcilactobacillus myokoensis</name>
    <dbReference type="NCBI Taxonomy" id="2929573"/>
    <lineage>
        <taxon>Bacteria</taxon>
        <taxon>Bacillati</taxon>
        <taxon>Bacillota</taxon>
        <taxon>Bacilli</taxon>
        <taxon>Lactobacillales</taxon>
        <taxon>Lactobacillaceae</taxon>
        <taxon>Philodulcilactobacillus</taxon>
    </lineage>
</organism>
<evidence type="ECO:0000313" key="3">
    <source>
        <dbReference type="Proteomes" id="UP001144204"/>
    </source>
</evidence>
<dbReference type="EMBL" id="BRPL01000002">
    <property type="protein sequence ID" value="GLB46878.1"/>
    <property type="molecule type" value="Genomic_DNA"/>
</dbReference>
<dbReference type="AlphaFoldDB" id="A0A9W6B1D9"/>
<sequence>MKKQKNLNIFKWLFVLLLILIIGLGGYLFAQIHSSDSNDISKIESRRVIAKNKEPVDIQLNKKQVNALSNYYLNRIQKTKHNSRINYHFVVGNEAYVYGNINVLNNQIGYILSLKPYLLPNGNVKLIADHLQMGALKLPPKFVISYVAKHYRIPKWVGLDGHNAQVILDLNQINNYHGISYQAKKIDMSGNGNFDFKILIPKSN</sequence>
<dbReference type="Proteomes" id="UP001144204">
    <property type="component" value="Unassembled WGS sequence"/>
</dbReference>
<keyword evidence="1" id="KW-1133">Transmembrane helix</keyword>
<evidence type="ECO:0000313" key="2">
    <source>
        <dbReference type="EMBL" id="GLB46878.1"/>
    </source>
</evidence>
<keyword evidence="3" id="KW-1185">Reference proteome</keyword>
<dbReference type="RefSeq" id="WP_286136339.1">
    <property type="nucleotide sequence ID" value="NZ_BRPL01000002.1"/>
</dbReference>